<dbReference type="InterPro" id="IPR050570">
    <property type="entry name" value="Cell_wall_metabolism_enzyme"/>
</dbReference>
<evidence type="ECO:0000256" key="2">
    <source>
        <dbReference type="SAM" id="SignalP"/>
    </source>
</evidence>
<feature type="chain" id="PRO_5045325060" evidence="2">
    <location>
        <begin position="19"/>
        <end position="349"/>
    </location>
</feature>
<protein>
    <submittedName>
        <fullName evidence="4">LysM peptidoglycan-binding domain-containing M23 family metallopeptidase</fullName>
    </submittedName>
</protein>
<dbReference type="Proteomes" id="UP000706039">
    <property type="component" value="Unassembled WGS sequence"/>
</dbReference>
<evidence type="ECO:0000256" key="1">
    <source>
        <dbReference type="ARBA" id="ARBA00038420"/>
    </source>
</evidence>
<feature type="signal peptide" evidence="2">
    <location>
        <begin position="1"/>
        <end position="18"/>
    </location>
</feature>
<name>A0ABS7PKD2_9SPHN</name>
<dbReference type="SMART" id="SM00257">
    <property type="entry name" value="LysM"/>
    <property type="match status" value="2"/>
</dbReference>
<dbReference type="InterPro" id="IPR036779">
    <property type="entry name" value="LysM_dom_sf"/>
</dbReference>
<dbReference type="PROSITE" id="PS51257">
    <property type="entry name" value="PROKAR_LIPOPROTEIN"/>
    <property type="match status" value="1"/>
</dbReference>
<dbReference type="EMBL" id="JAINVV010000001">
    <property type="protein sequence ID" value="MBY8820952.1"/>
    <property type="molecule type" value="Genomic_DNA"/>
</dbReference>
<dbReference type="Gene3D" id="3.10.350.10">
    <property type="entry name" value="LysM domain"/>
    <property type="match status" value="2"/>
</dbReference>
<dbReference type="InterPro" id="IPR011055">
    <property type="entry name" value="Dup_hybrid_motif"/>
</dbReference>
<evidence type="ECO:0000259" key="3">
    <source>
        <dbReference type="PROSITE" id="PS51782"/>
    </source>
</evidence>
<dbReference type="PANTHER" id="PTHR21666">
    <property type="entry name" value="PEPTIDASE-RELATED"/>
    <property type="match status" value="1"/>
</dbReference>
<comment type="similarity">
    <text evidence="1">Belongs to the E.coli NlpD/Haemophilus LppB family.</text>
</comment>
<keyword evidence="2" id="KW-0732">Signal</keyword>
<dbReference type="InterPro" id="IPR018392">
    <property type="entry name" value="LysM"/>
</dbReference>
<reference evidence="4 5" key="1">
    <citation type="submission" date="2021-08" db="EMBL/GenBank/DDBJ databases">
        <authorList>
            <person name="Tuo L."/>
        </authorList>
    </citation>
    <scope>NUCLEOTIDE SEQUENCE [LARGE SCALE GENOMIC DNA]</scope>
    <source>
        <strain evidence="4 5">JCM 31229</strain>
    </source>
</reference>
<dbReference type="Gene3D" id="2.70.70.10">
    <property type="entry name" value="Glucose Permease (Domain IIA)"/>
    <property type="match status" value="1"/>
</dbReference>
<accession>A0ABS7PKD2</accession>
<dbReference type="InterPro" id="IPR016047">
    <property type="entry name" value="M23ase_b-sheet_dom"/>
</dbReference>
<comment type="caution">
    <text evidence="4">The sequence shown here is derived from an EMBL/GenBank/DDBJ whole genome shotgun (WGS) entry which is preliminary data.</text>
</comment>
<organism evidence="4 5">
    <name type="scientific">Sphingomonas colocasiae</name>
    <dbReference type="NCBI Taxonomy" id="1848973"/>
    <lineage>
        <taxon>Bacteria</taxon>
        <taxon>Pseudomonadati</taxon>
        <taxon>Pseudomonadota</taxon>
        <taxon>Alphaproteobacteria</taxon>
        <taxon>Sphingomonadales</taxon>
        <taxon>Sphingomonadaceae</taxon>
        <taxon>Sphingomonas</taxon>
    </lineage>
</organism>
<dbReference type="SUPFAM" id="SSF54106">
    <property type="entry name" value="LysM domain"/>
    <property type="match status" value="1"/>
</dbReference>
<evidence type="ECO:0000313" key="5">
    <source>
        <dbReference type="Proteomes" id="UP000706039"/>
    </source>
</evidence>
<sequence length="349" mass="36029">MGARVGTRSIIAATTLLAAGCVPRAGNTPPAPPPPVPMLETEIANLPETPPAWEAKPASAGAKQVEGSLYRVLDGDTLRGVGEKTGAGSEAIARANSLAAPYTIFPGQMLRIPAGRYHKVGQGETGIAIARAYGVGWSDILALNGLQEPFVLRVGQRLALPDAAVPPARQTMEQRAAAFRLDIASILSGGEPAQPEGKPPARPVATAARTLPPTAAVAVPASFHGGFGWPATGRLLTRFGPSGKGQINQGVNIALPRGTDIKAAADGVVAYVGDGVNAYGGLILIRHGSGWATAYGHAQELLVSRGQAVKRGQVIGRSGQSGFADQPQLHFEIRQNSKPVDPLKHLPPA</sequence>
<dbReference type="PROSITE" id="PS51782">
    <property type="entry name" value="LYSM"/>
    <property type="match status" value="2"/>
</dbReference>
<evidence type="ECO:0000313" key="4">
    <source>
        <dbReference type="EMBL" id="MBY8820952.1"/>
    </source>
</evidence>
<feature type="domain" description="LysM" evidence="3">
    <location>
        <begin position="116"/>
        <end position="160"/>
    </location>
</feature>
<dbReference type="Pfam" id="PF01551">
    <property type="entry name" value="Peptidase_M23"/>
    <property type="match status" value="1"/>
</dbReference>
<keyword evidence="5" id="KW-1185">Reference proteome</keyword>
<gene>
    <name evidence="4" type="ORF">K7G82_01535</name>
</gene>
<feature type="domain" description="LysM" evidence="3">
    <location>
        <begin position="68"/>
        <end position="112"/>
    </location>
</feature>
<dbReference type="PANTHER" id="PTHR21666:SF263">
    <property type="entry name" value="MUREIN HYDROLASE ACTIVATOR NLPD"/>
    <property type="match status" value="1"/>
</dbReference>
<dbReference type="CDD" id="cd12797">
    <property type="entry name" value="M23_peptidase"/>
    <property type="match status" value="1"/>
</dbReference>
<dbReference type="CDD" id="cd00118">
    <property type="entry name" value="LysM"/>
    <property type="match status" value="2"/>
</dbReference>
<dbReference type="Pfam" id="PF01476">
    <property type="entry name" value="LysM"/>
    <property type="match status" value="2"/>
</dbReference>
<proteinExistence type="inferred from homology"/>
<dbReference type="SUPFAM" id="SSF51261">
    <property type="entry name" value="Duplicated hybrid motif"/>
    <property type="match status" value="1"/>
</dbReference>